<dbReference type="AlphaFoldDB" id="C5M0T1"/>
<protein>
    <submittedName>
        <fullName evidence="2">Uncharacterized protein</fullName>
    </submittedName>
</protein>
<evidence type="ECO:0000256" key="1">
    <source>
        <dbReference type="SAM" id="MobiDB-lite"/>
    </source>
</evidence>
<dbReference type="GeneID" id="9054995"/>
<dbReference type="Proteomes" id="UP000007800">
    <property type="component" value="Unassembled WGS sequence"/>
</dbReference>
<dbReference type="EMBL" id="GG687161">
    <property type="protein sequence ID" value="EEQ97439.1"/>
    <property type="molecule type" value="Genomic_DNA"/>
</dbReference>
<dbReference type="RefSeq" id="XP_002764722.1">
    <property type="nucleotide sequence ID" value="XM_002764676.1"/>
</dbReference>
<accession>C5M0T1</accession>
<sequence length="204" mass="21801">MTISGPEHAVEKAAEYVMSVIAGTYDINQAVVRMTALDNSSGAYFNAQAQQFGNMQQQQAWAASQYSHWPNEQAIAQAAYQQAMADMAAGKIRQAAPPAAAAGGGTTSAGSTTVAAPVMDPATLKQWKDYIGQCDRAIADAPQEKRKEMKDYVDNLKRQYGLTDALLRDDGDEAEAKEQAAVDRRLAGVDKSTPAAVTAEKPTE</sequence>
<evidence type="ECO:0000313" key="3">
    <source>
        <dbReference type="Proteomes" id="UP000007800"/>
    </source>
</evidence>
<name>C5M0T1_PERM5</name>
<gene>
    <name evidence="2" type="ORF">Pmar_PMAR029162</name>
</gene>
<organism evidence="3">
    <name type="scientific">Perkinsus marinus (strain ATCC 50983 / TXsc)</name>
    <dbReference type="NCBI Taxonomy" id="423536"/>
    <lineage>
        <taxon>Eukaryota</taxon>
        <taxon>Sar</taxon>
        <taxon>Alveolata</taxon>
        <taxon>Perkinsozoa</taxon>
        <taxon>Perkinsea</taxon>
        <taxon>Perkinsida</taxon>
        <taxon>Perkinsidae</taxon>
        <taxon>Perkinsus</taxon>
    </lineage>
</organism>
<reference evidence="2 3" key="1">
    <citation type="submission" date="2008-07" db="EMBL/GenBank/DDBJ databases">
        <authorList>
            <person name="El-Sayed N."/>
            <person name="Caler E."/>
            <person name="Inman J."/>
            <person name="Amedeo P."/>
            <person name="Hass B."/>
            <person name="Wortman J."/>
        </authorList>
    </citation>
    <scope>NUCLEOTIDE SEQUENCE [LARGE SCALE GENOMIC DNA]</scope>
    <source>
        <strain evidence="3">ATCC 50983 / TXsc</strain>
    </source>
</reference>
<evidence type="ECO:0000313" key="2">
    <source>
        <dbReference type="EMBL" id="EEQ97439.1"/>
    </source>
</evidence>
<proteinExistence type="predicted"/>
<feature type="compositionally biased region" description="Basic and acidic residues" evidence="1">
    <location>
        <begin position="169"/>
        <end position="188"/>
    </location>
</feature>
<feature type="region of interest" description="Disordered" evidence="1">
    <location>
        <begin position="169"/>
        <end position="204"/>
    </location>
</feature>
<dbReference type="InParanoid" id="C5M0T1"/>
<keyword evidence="3" id="KW-1185">Reference proteome</keyword>